<reference evidence="2 3" key="1">
    <citation type="journal article" date="2013" name="Proc. Natl. Acad. Sci. U.S.A.">
        <title>The king cobra genome reveals dynamic gene evolution and adaptation in the snake venom system.</title>
        <authorList>
            <person name="Vonk F.J."/>
            <person name="Casewell N.R."/>
            <person name="Henkel C.V."/>
            <person name="Heimberg A.M."/>
            <person name="Jansen H.J."/>
            <person name="McCleary R.J."/>
            <person name="Kerkkamp H.M."/>
            <person name="Vos R.A."/>
            <person name="Guerreiro I."/>
            <person name="Calvete J.J."/>
            <person name="Wuster W."/>
            <person name="Woods A.E."/>
            <person name="Logan J.M."/>
            <person name="Harrison R.A."/>
            <person name="Castoe T.A."/>
            <person name="de Koning A.P."/>
            <person name="Pollock D.D."/>
            <person name="Yandell M."/>
            <person name="Calderon D."/>
            <person name="Renjifo C."/>
            <person name="Currier R.B."/>
            <person name="Salgado D."/>
            <person name="Pla D."/>
            <person name="Sanz L."/>
            <person name="Hyder A.S."/>
            <person name="Ribeiro J.M."/>
            <person name="Arntzen J.W."/>
            <person name="van den Thillart G.E."/>
            <person name="Boetzer M."/>
            <person name="Pirovano W."/>
            <person name="Dirks R.P."/>
            <person name="Spaink H.P."/>
            <person name="Duboule D."/>
            <person name="McGlinn E."/>
            <person name="Kini R.M."/>
            <person name="Richardson M.K."/>
        </authorList>
    </citation>
    <scope>NUCLEOTIDE SEQUENCE</scope>
    <source>
        <tissue evidence="2">Blood</tissue>
    </source>
</reference>
<dbReference type="EMBL" id="AZIM01000943">
    <property type="protein sequence ID" value="ETE68774.1"/>
    <property type="molecule type" value="Genomic_DNA"/>
</dbReference>
<accession>V8P2M6</accession>
<proteinExistence type="predicted"/>
<feature type="non-terminal residue" evidence="2">
    <location>
        <position position="1"/>
    </location>
</feature>
<evidence type="ECO:0000313" key="2">
    <source>
        <dbReference type="EMBL" id="ETE68774.1"/>
    </source>
</evidence>
<feature type="signal peptide" evidence="1">
    <location>
        <begin position="1"/>
        <end position="19"/>
    </location>
</feature>
<gene>
    <name evidence="2" type="ORF">L345_05428</name>
</gene>
<sequence>MYKCVLFGVLATLAAETLLLKDINKSSLNPPLMSGFDWHLCQAKPTYKDSTERKNVPKMDSYIGSKHHPIIVICDAQGLKKFWEEIIETYTKQKEDEDSRLHQSALNKL</sequence>
<evidence type="ECO:0000256" key="1">
    <source>
        <dbReference type="SAM" id="SignalP"/>
    </source>
</evidence>
<protein>
    <submittedName>
        <fullName evidence="2">Uncharacterized protein</fullName>
    </submittedName>
</protein>
<keyword evidence="3" id="KW-1185">Reference proteome</keyword>
<organism evidence="2 3">
    <name type="scientific">Ophiophagus hannah</name>
    <name type="common">King cobra</name>
    <name type="synonym">Naja hannah</name>
    <dbReference type="NCBI Taxonomy" id="8665"/>
    <lineage>
        <taxon>Eukaryota</taxon>
        <taxon>Metazoa</taxon>
        <taxon>Chordata</taxon>
        <taxon>Craniata</taxon>
        <taxon>Vertebrata</taxon>
        <taxon>Euteleostomi</taxon>
        <taxon>Lepidosauria</taxon>
        <taxon>Squamata</taxon>
        <taxon>Bifurcata</taxon>
        <taxon>Unidentata</taxon>
        <taxon>Episquamata</taxon>
        <taxon>Toxicofera</taxon>
        <taxon>Serpentes</taxon>
        <taxon>Colubroidea</taxon>
        <taxon>Elapidae</taxon>
        <taxon>Elapinae</taxon>
        <taxon>Ophiophagus</taxon>
    </lineage>
</organism>
<dbReference type="AlphaFoldDB" id="V8P2M6"/>
<dbReference type="OrthoDB" id="9426889at2759"/>
<keyword evidence="1" id="KW-0732">Signal</keyword>
<name>V8P2M6_OPHHA</name>
<feature type="chain" id="PRO_5004772338" evidence="1">
    <location>
        <begin position="20"/>
        <end position="109"/>
    </location>
</feature>
<evidence type="ECO:0000313" key="3">
    <source>
        <dbReference type="Proteomes" id="UP000018936"/>
    </source>
</evidence>
<dbReference type="Proteomes" id="UP000018936">
    <property type="component" value="Unassembled WGS sequence"/>
</dbReference>
<comment type="caution">
    <text evidence="2">The sequence shown here is derived from an EMBL/GenBank/DDBJ whole genome shotgun (WGS) entry which is preliminary data.</text>
</comment>